<evidence type="ECO:0000313" key="5">
    <source>
        <dbReference type="Proteomes" id="UP000325286"/>
    </source>
</evidence>
<dbReference type="PANTHER" id="PTHR43818:SF11">
    <property type="entry name" value="BCDNA.GH03377"/>
    <property type="match status" value="1"/>
</dbReference>
<gene>
    <name evidence="4" type="primary">yteT</name>
    <name evidence="4" type="ORF">UC8_12190</name>
</gene>
<dbReference type="Pfam" id="PF01408">
    <property type="entry name" value="GFO_IDH_MocA"/>
    <property type="match status" value="1"/>
</dbReference>
<dbReference type="EMBL" id="CP042914">
    <property type="protein sequence ID" value="QEG39258.1"/>
    <property type="molecule type" value="Genomic_DNA"/>
</dbReference>
<proteinExistence type="predicted"/>
<name>A0A5B9QJM8_9BACT</name>
<feature type="domain" description="Gfo/Idh/MocA-like oxidoreductase C-terminal" evidence="3">
    <location>
        <begin position="172"/>
        <end position="384"/>
    </location>
</feature>
<dbReference type="SUPFAM" id="SSF51735">
    <property type="entry name" value="NAD(P)-binding Rossmann-fold domains"/>
    <property type="match status" value="1"/>
</dbReference>
<dbReference type="Proteomes" id="UP000325286">
    <property type="component" value="Chromosome"/>
</dbReference>
<dbReference type="InterPro" id="IPR004104">
    <property type="entry name" value="Gfo/Idh/MocA-like_OxRdtase_C"/>
</dbReference>
<dbReference type="RefSeq" id="WP_068138546.1">
    <property type="nucleotide sequence ID" value="NZ_CP042914.1"/>
</dbReference>
<dbReference type="SUPFAM" id="SSF55347">
    <property type="entry name" value="Glyceraldehyde-3-phosphate dehydrogenase-like, C-terminal domain"/>
    <property type="match status" value="1"/>
</dbReference>
<dbReference type="Gene3D" id="3.40.50.720">
    <property type="entry name" value="NAD(P)-binding Rossmann-like Domain"/>
    <property type="match status" value="1"/>
</dbReference>
<evidence type="ECO:0000259" key="2">
    <source>
        <dbReference type="Pfam" id="PF01408"/>
    </source>
</evidence>
<keyword evidence="5" id="KW-1185">Reference proteome</keyword>
<dbReference type="OrthoDB" id="9776544at2"/>
<dbReference type="InterPro" id="IPR050463">
    <property type="entry name" value="Gfo/Idh/MocA_oxidrdct_glycsds"/>
</dbReference>
<dbReference type="InterPro" id="IPR036291">
    <property type="entry name" value="NAD(P)-bd_dom_sf"/>
</dbReference>
<dbReference type="GO" id="GO:0000166">
    <property type="term" value="F:nucleotide binding"/>
    <property type="evidence" value="ECO:0007669"/>
    <property type="project" value="InterPro"/>
</dbReference>
<dbReference type="InterPro" id="IPR000683">
    <property type="entry name" value="Gfo/Idh/MocA-like_OxRdtase_N"/>
</dbReference>
<dbReference type="Pfam" id="PF02894">
    <property type="entry name" value="GFO_IDH_MocA_C"/>
    <property type="match status" value="1"/>
</dbReference>
<evidence type="ECO:0000259" key="3">
    <source>
        <dbReference type="Pfam" id="PF02894"/>
    </source>
</evidence>
<keyword evidence="1 4" id="KW-0560">Oxidoreductase</keyword>
<dbReference type="AlphaFoldDB" id="A0A5B9QJM8"/>
<sequence length="401" mass="43261">MDRRQFTTLASGMAASGLLAKYSSAQSPSEASPLNVAVIGSTGRGDYGHGLDVVWQRLKGTPIVAVADDHAGGRAKALARLKLPETAGYEDYRQMLKQVRPDIVAVCPRHVDQHRDMLLAAIEAGAKGIYIEKPFVRSPAEADEVLAACAEHGARVAVAHRNRYHPTLQVIKDLVEQGRIGRLLEIRARGKGDRRGGGEDLWVLGSHVLNMMTFLGGPPQSCSGLLLQDGRPVTAEDVRPGGEGLGPLAGNQLHARYMLEGGVFATFDSLANDETKNQGFGLRLIGSEGTIAIYADRNPLAYLSPGNPFAALDPPPRWLPITSGGVDMPEPDPELIRRVAHHDAAAEDLVEAVRENREPLCNAEQGARTVEMICGVFESHRQGGKQVAFPLGRREHPLANW</sequence>
<organism evidence="4 5">
    <name type="scientific">Roseimaritima ulvae</name>
    <dbReference type="NCBI Taxonomy" id="980254"/>
    <lineage>
        <taxon>Bacteria</taxon>
        <taxon>Pseudomonadati</taxon>
        <taxon>Planctomycetota</taxon>
        <taxon>Planctomycetia</taxon>
        <taxon>Pirellulales</taxon>
        <taxon>Pirellulaceae</taxon>
        <taxon>Roseimaritima</taxon>
    </lineage>
</organism>
<dbReference type="EC" id="1.-.-.-" evidence="4"/>
<dbReference type="Gene3D" id="3.30.360.10">
    <property type="entry name" value="Dihydrodipicolinate Reductase, domain 2"/>
    <property type="match status" value="1"/>
</dbReference>
<protein>
    <submittedName>
        <fullName evidence="4">Oxidoreductase YteT</fullName>
        <ecNumber evidence="4">1.-.-.-</ecNumber>
    </submittedName>
</protein>
<evidence type="ECO:0000256" key="1">
    <source>
        <dbReference type="ARBA" id="ARBA00023002"/>
    </source>
</evidence>
<dbReference type="GO" id="GO:0016491">
    <property type="term" value="F:oxidoreductase activity"/>
    <property type="evidence" value="ECO:0007669"/>
    <property type="project" value="UniProtKB-KW"/>
</dbReference>
<dbReference type="PANTHER" id="PTHR43818">
    <property type="entry name" value="BCDNA.GH03377"/>
    <property type="match status" value="1"/>
</dbReference>
<evidence type="ECO:0000313" key="4">
    <source>
        <dbReference type="EMBL" id="QEG39258.1"/>
    </source>
</evidence>
<accession>A0A5B9QJM8</accession>
<feature type="domain" description="Gfo/Idh/MocA-like oxidoreductase N-terminal" evidence="2">
    <location>
        <begin position="34"/>
        <end position="160"/>
    </location>
</feature>
<dbReference type="KEGG" id="rul:UC8_12190"/>
<reference evidence="4 5" key="1">
    <citation type="submission" date="2019-08" db="EMBL/GenBank/DDBJ databases">
        <title>Deep-cultivation of Planctomycetes and their phenomic and genomic characterization uncovers novel biology.</title>
        <authorList>
            <person name="Wiegand S."/>
            <person name="Jogler M."/>
            <person name="Boedeker C."/>
            <person name="Pinto D."/>
            <person name="Vollmers J."/>
            <person name="Rivas-Marin E."/>
            <person name="Kohn T."/>
            <person name="Peeters S.H."/>
            <person name="Heuer A."/>
            <person name="Rast P."/>
            <person name="Oberbeckmann S."/>
            <person name="Bunk B."/>
            <person name="Jeske O."/>
            <person name="Meyerdierks A."/>
            <person name="Storesund J.E."/>
            <person name="Kallscheuer N."/>
            <person name="Luecker S."/>
            <person name="Lage O.M."/>
            <person name="Pohl T."/>
            <person name="Merkel B.J."/>
            <person name="Hornburger P."/>
            <person name="Mueller R.-W."/>
            <person name="Bruemmer F."/>
            <person name="Labrenz M."/>
            <person name="Spormann A.M."/>
            <person name="Op den Camp H."/>
            <person name="Overmann J."/>
            <person name="Amann R."/>
            <person name="Jetten M.S.M."/>
            <person name="Mascher T."/>
            <person name="Medema M.H."/>
            <person name="Devos D.P."/>
            <person name="Kaster A.-K."/>
            <person name="Ovreas L."/>
            <person name="Rohde M."/>
            <person name="Galperin M.Y."/>
            <person name="Jogler C."/>
        </authorList>
    </citation>
    <scope>NUCLEOTIDE SEQUENCE [LARGE SCALE GENOMIC DNA]</scope>
    <source>
        <strain evidence="4 5">UC8</strain>
    </source>
</reference>